<evidence type="ECO:0000256" key="3">
    <source>
        <dbReference type="ARBA" id="ARBA00022553"/>
    </source>
</evidence>
<dbReference type="CDD" id="cd00082">
    <property type="entry name" value="HisKA"/>
    <property type="match status" value="1"/>
</dbReference>
<dbReference type="SMART" id="SM00388">
    <property type="entry name" value="HisKA"/>
    <property type="match status" value="1"/>
</dbReference>
<dbReference type="Gene3D" id="1.10.287.130">
    <property type="match status" value="1"/>
</dbReference>
<dbReference type="OrthoDB" id="9815750at2"/>
<dbReference type="InterPro" id="IPR036890">
    <property type="entry name" value="HATPase_C_sf"/>
</dbReference>
<dbReference type="InterPro" id="IPR036097">
    <property type="entry name" value="HisK_dim/P_sf"/>
</dbReference>
<dbReference type="PRINTS" id="PR00344">
    <property type="entry name" value="BCTRLSENSOR"/>
</dbReference>
<dbReference type="AlphaFoldDB" id="A0A323TKD9"/>
<dbReference type="SUPFAM" id="SSF47384">
    <property type="entry name" value="Homodimeric domain of signal transducing histidine kinase"/>
    <property type="match status" value="1"/>
</dbReference>
<dbReference type="PANTHER" id="PTHR43547:SF2">
    <property type="entry name" value="HYBRID SIGNAL TRANSDUCTION HISTIDINE KINASE C"/>
    <property type="match status" value="1"/>
</dbReference>
<gene>
    <name evidence="10" type="ORF">CR194_00875</name>
</gene>
<dbReference type="InterPro" id="IPR003661">
    <property type="entry name" value="HisK_dim/P_dom"/>
</dbReference>
<comment type="catalytic activity">
    <reaction evidence="1">
        <text>ATP + protein L-histidine = ADP + protein N-phospho-L-histidine.</text>
        <dbReference type="EC" id="2.7.13.3"/>
    </reaction>
</comment>
<comment type="caution">
    <text evidence="10">The sequence shown here is derived from an EMBL/GenBank/DDBJ whole genome shotgun (WGS) entry which is preliminary data.</text>
</comment>
<dbReference type="SMART" id="SM00387">
    <property type="entry name" value="HATPase_c"/>
    <property type="match status" value="1"/>
</dbReference>
<dbReference type="PANTHER" id="PTHR43547">
    <property type="entry name" value="TWO-COMPONENT HISTIDINE KINASE"/>
    <property type="match status" value="1"/>
</dbReference>
<dbReference type="InterPro" id="IPR004358">
    <property type="entry name" value="Sig_transdc_His_kin-like_C"/>
</dbReference>
<evidence type="ECO:0000256" key="2">
    <source>
        <dbReference type="ARBA" id="ARBA00012438"/>
    </source>
</evidence>
<keyword evidence="4" id="KW-0808">Transferase</keyword>
<dbReference type="Gene3D" id="3.30.565.10">
    <property type="entry name" value="Histidine kinase-like ATPase, C-terminal domain"/>
    <property type="match status" value="1"/>
</dbReference>
<dbReference type="RefSeq" id="WP_110607762.1">
    <property type="nucleotide sequence ID" value="NZ_PDOD01000001.1"/>
</dbReference>
<evidence type="ECO:0000259" key="9">
    <source>
        <dbReference type="PROSITE" id="PS50109"/>
    </source>
</evidence>
<dbReference type="InterPro" id="IPR003594">
    <property type="entry name" value="HATPase_dom"/>
</dbReference>
<evidence type="ECO:0000256" key="4">
    <source>
        <dbReference type="ARBA" id="ARBA00022679"/>
    </source>
</evidence>
<dbReference type="Pfam" id="PF02518">
    <property type="entry name" value="HATPase_c"/>
    <property type="match status" value="1"/>
</dbReference>
<sequence length="383" mass="45056">MVYTYEKKEIIEHLKLNKREILINMIEVFQETLKEKGDVEKFFQTLETLFDLFLLNISTNERLHMEMFGQVVEGYRNRKEISLEEFLYKFEQVRLTMEKSIARIPTVDTEKNETIAQLNKFFLELQKEAYIETEKQINNQLLTKEVQLSQLKKDRAEILSKLSTSFAHEIRNPLTSIKGFVQLLEKRLVSEKEEEKYFHFIYQDMEELEQQVNQFLMLSTEKNHQDLCVTAISLKELLYEVVDSFQPIISQGNICVHLHLCENVSTWGLQDQIKLVLYKLMQNAHDALMLKENGRKLKICLKKDQTDAIITFANNGPPVPRLIRHSMFEPFVGTKELGKGLGLAVSKQLMNKHKGDIDYVTSEEWTIFKLRFPIKQLTDDDHK</sequence>
<name>A0A323TKD9_9BACI</name>
<dbReference type="Proteomes" id="UP000248214">
    <property type="component" value="Unassembled WGS sequence"/>
</dbReference>
<dbReference type="SUPFAM" id="SSF55874">
    <property type="entry name" value="ATPase domain of HSP90 chaperone/DNA topoisomerase II/histidine kinase"/>
    <property type="match status" value="1"/>
</dbReference>
<dbReference type="GO" id="GO:0000155">
    <property type="term" value="F:phosphorelay sensor kinase activity"/>
    <property type="evidence" value="ECO:0007669"/>
    <property type="project" value="InterPro"/>
</dbReference>
<keyword evidence="11" id="KW-1185">Reference proteome</keyword>
<evidence type="ECO:0000256" key="5">
    <source>
        <dbReference type="ARBA" id="ARBA00022741"/>
    </source>
</evidence>
<evidence type="ECO:0000256" key="7">
    <source>
        <dbReference type="ARBA" id="ARBA00022840"/>
    </source>
</evidence>
<evidence type="ECO:0000313" key="11">
    <source>
        <dbReference type="Proteomes" id="UP000248214"/>
    </source>
</evidence>
<protein>
    <recommendedName>
        <fullName evidence="2">histidine kinase</fullName>
        <ecNumber evidence="2">2.7.13.3</ecNumber>
    </recommendedName>
</protein>
<keyword evidence="6" id="KW-0418">Kinase</keyword>
<dbReference type="PROSITE" id="PS50109">
    <property type="entry name" value="HIS_KIN"/>
    <property type="match status" value="1"/>
</dbReference>
<reference evidence="10 11" key="1">
    <citation type="submission" date="2017-10" db="EMBL/GenBank/DDBJ databases">
        <title>Bacillus sp. nov., a halophilic bacterium isolated from a Keqin Lake.</title>
        <authorList>
            <person name="Wang H."/>
        </authorList>
    </citation>
    <scope>NUCLEOTIDE SEQUENCE [LARGE SCALE GENOMIC DNA]</scope>
    <source>
        <strain evidence="10 11">KQ-12</strain>
    </source>
</reference>
<evidence type="ECO:0000256" key="6">
    <source>
        <dbReference type="ARBA" id="ARBA00022777"/>
    </source>
</evidence>
<keyword evidence="7" id="KW-0067">ATP-binding</keyword>
<feature type="domain" description="Histidine kinase" evidence="9">
    <location>
        <begin position="165"/>
        <end position="376"/>
    </location>
</feature>
<dbReference type="EMBL" id="PDOD01000001">
    <property type="protein sequence ID" value="PYZ94127.1"/>
    <property type="molecule type" value="Genomic_DNA"/>
</dbReference>
<keyword evidence="5" id="KW-0547">Nucleotide-binding</keyword>
<dbReference type="GO" id="GO:0005524">
    <property type="term" value="F:ATP binding"/>
    <property type="evidence" value="ECO:0007669"/>
    <property type="project" value="UniProtKB-KW"/>
</dbReference>
<dbReference type="EC" id="2.7.13.3" evidence="2"/>
<proteinExistence type="predicted"/>
<keyword evidence="8" id="KW-0902">Two-component regulatory system</keyword>
<keyword evidence="3" id="KW-0597">Phosphoprotein</keyword>
<dbReference type="InterPro" id="IPR005467">
    <property type="entry name" value="His_kinase_dom"/>
</dbReference>
<accession>A0A323TKD9</accession>
<organism evidence="10 11">
    <name type="scientific">Salipaludibacillus keqinensis</name>
    <dbReference type="NCBI Taxonomy" id="2045207"/>
    <lineage>
        <taxon>Bacteria</taxon>
        <taxon>Bacillati</taxon>
        <taxon>Bacillota</taxon>
        <taxon>Bacilli</taxon>
        <taxon>Bacillales</taxon>
        <taxon>Bacillaceae</taxon>
    </lineage>
</organism>
<dbReference type="Pfam" id="PF00512">
    <property type="entry name" value="HisKA"/>
    <property type="match status" value="1"/>
</dbReference>
<evidence type="ECO:0000256" key="1">
    <source>
        <dbReference type="ARBA" id="ARBA00000085"/>
    </source>
</evidence>
<evidence type="ECO:0000256" key="8">
    <source>
        <dbReference type="ARBA" id="ARBA00023012"/>
    </source>
</evidence>
<evidence type="ECO:0000313" key="10">
    <source>
        <dbReference type="EMBL" id="PYZ94127.1"/>
    </source>
</evidence>